<keyword evidence="4 5" id="KW-0234">DNA repair</keyword>
<dbReference type="Gene3D" id="3.10.300.10">
    <property type="entry name" value="Methylpurine-DNA glycosylase (MPG)"/>
    <property type="match status" value="1"/>
</dbReference>
<dbReference type="PANTHER" id="PTHR10429">
    <property type="entry name" value="DNA-3-METHYLADENINE GLYCOSYLASE"/>
    <property type="match status" value="1"/>
</dbReference>
<reference evidence="7" key="1">
    <citation type="journal article" date="2019" name="Int. J. Syst. Evol. Microbiol.">
        <title>The Global Catalogue of Microorganisms (GCM) 10K type strain sequencing project: providing services to taxonomists for standard genome sequencing and annotation.</title>
        <authorList>
            <consortium name="The Broad Institute Genomics Platform"/>
            <consortium name="The Broad Institute Genome Sequencing Center for Infectious Disease"/>
            <person name="Wu L."/>
            <person name="Ma J."/>
        </authorList>
    </citation>
    <scope>NUCLEOTIDE SEQUENCE [LARGE SCALE GENOMIC DNA]</scope>
    <source>
        <strain evidence="7">CCUG 43304</strain>
    </source>
</reference>
<gene>
    <name evidence="6" type="ORF">ACFQB0_13995</name>
</gene>
<keyword evidence="6" id="KW-0326">Glycosidase</keyword>
<dbReference type="EC" id="3.2.2.-" evidence="5"/>
<dbReference type="PANTHER" id="PTHR10429:SF0">
    <property type="entry name" value="DNA-3-METHYLADENINE GLYCOSYLASE"/>
    <property type="match status" value="1"/>
</dbReference>
<comment type="caution">
    <text evidence="6">The sequence shown here is derived from an EMBL/GenBank/DDBJ whole genome shotgun (WGS) entry which is preliminary data.</text>
</comment>
<proteinExistence type="inferred from homology"/>
<dbReference type="EMBL" id="JBHSTP010000004">
    <property type="protein sequence ID" value="MFC6357219.1"/>
    <property type="molecule type" value="Genomic_DNA"/>
</dbReference>
<evidence type="ECO:0000256" key="2">
    <source>
        <dbReference type="ARBA" id="ARBA00022763"/>
    </source>
</evidence>
<dbReference type="Pfam" id="PF02245">
    <property type="entry name" value="Pur_DNA_glyco"/>
    <property type="match status" value="1"/>
</dbReference>
<evidence type="ECO:0000256" key="3">
    <source>
        <dbReference type="ARBA" id="ARBA00022801"/>
    </source>
</evidence>
<organism evidence="6 7">
    <name type="scientific">Luethyella okanaganae</name>
    <dbReference type="NCBI Taxonomy" id="69372"/>
    <lineage>
        <taxon>Bacteria</taxon>
        <taxon>Bacillati</taxon>
        <taxon>Actinomycetota</taxon>
        <taxon>Actinomycetes</taxon>
        <taxon>Micrococcales</taxon>
        <taxon>Microbacteriaceae</taxon>
        <taxon>Luethyella</taxon>
    </lineage>
</organism>
<evidence type="ECO:0000256" key="4">
    <source>
        <dbReference type="ARBA" id="ARBA00023204"/>
    </source>
</evidence>
<dbReference type="GO" id="GO:0016798">
    <property type="term" value="F:hydrolase activity, acting on glycosyl bonds"/>
    <property type="evidence" value="ECO:0007669"/>
    <property type="project" value="UniProtKB-KW"/>
</dbReference>
<dbReference type="RefSeq" id="WP_386733296.1">
    <property type="nucleotide sequence ID" value="NZ_JBHSTP010000004.1"/>
</dbReference>
<keyword evidence="2 5" id="KW-0227">DNA damage</keyword>
<comment type="similarity">
    <text evidence="1 5">Belongs to the DNA glycosylase MPG family.</text>
</comment>
<evidence type="ECO:0000313" key="6">
    <source>
        <dbReference type="EMBL" id="MFC6357219.1"/>
    </source>
</evidence>
<dbReference type="HAMAP" id="MF_00527">
    <property type="entry name" value="3MGH"/>
    <property type="match status" value="1"/>
</dbReference>
<protein>
    <recommendedName>
        <fullName evidence="5">Putative 3-methyladenine DNA glycosylase</fullName>
        <ecNumber evidence="5">3.2.2.-</ecNumber>
    </recommendedName>
</protein>
<keyword evidence="3 5" id="KW-0378">Hydrolase</keyword>
<evidence type="ECO:0000256" key="5">
    <source>
        <dbReference type="HAMAP-Rule" id="MF_00527"/>
    </source>
</evidence>
<dbReference type="InterPro" id="IPR003180">
    <property type="entry name" value="MPG"/>
</dbReference>
<dbReference type="NCBIfam" id="TIGR00567">
    <property type="entry name" value="3mg"/>
    <property type="match status" value="1"/>
</dbReference>
<name>A0ABW1VKD5_9MICO</name>
<dbReference type="CDD" id="cd00540">
    <property type="entry name" value="AAG"/>
    <property type="match status" value="1"/>
</dbReference>
<dbReference type="NCBIfam" id="NF002003">
    <property type="entry name" value="PRK00802.1-3"/>
    <property type="match status" value="1"/>
</dbReference>
<accession>A0ABW1VKD5</accession>
<dbReference type="Proteomes" id="UP001596306">
    <property type="component" value="Unassembled WGS sequence"/>
</dbReference>
<sequence length="210" mass="22131">MTVAGAPRTPTRAFFERDAVEVAPQLLGAILSHRTPEGIVAVRITEVEAYRGAGEDPGSHAHRGPTPRTRVMFAEPGRLYAYFSYGMHVCANIVCSPAGAASAVLLRGGEVVGGLELARMRRRPTASVDRDLARGPARLAMALGIGLGDGGSDILSEPFRLAVSGDAEIFASGPRTGVSGAGGSAGFPWRFWLPGEPTVSPYRRHAKSHE</sequence>
<dbReference type="SUPFAM" id="SSF50486">
    <property type="entry name" value="FMT C-terminal domain-like"/>
    <property type="match status" value="1"/>
</dbReference>
<evidence type="ECO:0000313" key="7">
    <source>
        <dbReference type="Proteomes" id="UP001596306"/>
    </source>
</evidence>
<keyword evidence="7" id="KW-1185">Reference proteome</keyword>
<dbReference type="InterPro" id="IPR036995">
    <property type="entry name" value="MPG_sf"/>
</dbReference>
<dbReference type="InterPro" id="IPR011034">
    <property type="entry name" value="Formyl_transferase-like_C_sf"/>
</dbReference>
<evidence type="ECO:0000256" key="1">
    <source>
        <dbReference type="ARBA" id="ARBA00009232"/>
    </source>
</evidence>